<dbReference type="InParanoid" id="A0A6P8J4G3"/>
<name>A0A6P8J4G3_ACTTE</name>
<dbReference type="OrthoDB" id="5986555at2759"/>
<accession>A0A6P8J4G3</accession>
<dbReference type="KEGG" id="aten:116308321"/>
<evidence type="ECO:0000313" key="2">
    <source>
        <dbReference type="Proteomes" id="UP000515163"/>
    </source>
</evidence>
<keyword evidence="2" id="KW-1185">Reference proteome</keyword>
<keyword evidence="1" id="KW-0175">Coiled coil</keyword>
<dbReference type="AlphaFoldDB" id="A0A6P8J4G3"/>
<dbReference type="Proteomes" id="UP000515163">
    <property type="component" value="Unplaced"/>
</dbReference>
<gene>
    <name evidence="3" type="primary">LOC116308321</name>
</gene>
<evidence type="ECO:0000313" key="3">
    <source>
        <dbReference type="RefSeq" id="XP_031574572.1"/>
    </source>
</evidence>
<feature type="coiled-coil region" evidence="1">
    <location>
        <begin position="107"/>
        <end position="134"/>
    </location>
</feature>
<proteinExistence type="predicted"/>
<dbReference type="GeneID" id="116308321"/>
<protein>
    <submittedName>
        <fullName evidence="3">Uncharacterized protein LOC116308321</fullName>
    </submittedName>
</protein>
<evidence type="ECO:0000256" key="1">
    <source>
        <dbReference type="SAM" id="Coils"/>
    </source>
</evidence>
<reference evidence="3" key="1">
    <citation type="submission" date="2025-08" db="UniProtKB">
        <authorList>
            <consortium name="RefSeq"/>
        </authorList>
    </citation>
    <scope>IDENTIFICATION</scope>
    <source>
        <tissue evidence="3">Tentacle</tissue>
    </source>
</reference>
<organism evidence="2 3">
    <name type="scientific">Actinia tenebrosa</name>
    <name type="common">Australian red waratah sea anemone</name>
    <dbReference type="NCBI Taxonomy" id="6105"/>
    <lineage>
        <taxon>Eukaryota</taxon>
        <taxon>Metazoa</taxon>
        <taxon>Cnidaria</taxon>
        <taxon>Anthozoa</taxon>
        <taxon>Hexacorallia</taxon>
        <taxon>Actiniaria</taxon>
        <taxon>Actiniidae</taxon>
        <taxon>Actinia</taxon>
    </lineage>
</organism>
<sequence>MSGHKRTDVLTDGLLHYGHHLYFKFGVSLKAKYLRAETLLKDVTSKLKAVTDKLPVECDTVKIQEWKDEEVDALKPKEQGLILQWDETYVSLLLSAKKLRNELTCVQEEDQEKVRDVEKKIKRNEKAIKATEKKHNVRERWSDVSHVFITVKSRLNEKRKSELLLKLHCMASERCFLVELKLKYADGQAIATKLSKQIDKVVKSINKTLSEVNGLLPVDKQILYVEAKDPKSSLYSTMTDGGTTVPATLRRQIIDLSCLSKRCEEETNMLKEEMRRLVSFIHEQIRLIDEYVDTLQPDVPLNAGLTACLK</sequence>
<dbReference type="RefSeq" id="XP_031574572.1">
    <property type="nucleotide sequence ID" value="XM_031718712.1"/>
</dbReference>